<proteinExistence type="predicted"/>
<name>A0A6A4IIY1_9AGAR</name>
<feature type="transmembrane region" description="Helical" evidence="1">
    <location>
        <begin position="154"/>
        <end position="176"/>
    </location>
</feature>
<evidence type="ECO:0000313" key="2">
    <source>
        <dbReference type="EMBL" id="KAE9408495.1"/>
    </source>
</evidence>
<evidence type="ECO:0000256" key="1">
    <source>
        <dbReference type="SAM" id="Phobius"/>
    </source>
</evidence>
<gene>
    <name evidence="2" type="ORF">BT96DRAFT_914052</name>
</gene>
<feature type="transmembrane region" description="Helical" evidence="1">
    <location>
        <begin position="115"/>
        <end position="134"/>
    </location>
</feature>
<dbReference type="OrthoDB" id="5389493at2759"/>
<keyword evidence="1" id="KW-0472">Membrane</keyword>
<dbReference type="EMBL" id="ML769391">
    <property type="protein sequence ID" value="KAE9408495.1"/>
    <property type="molecule type" value="Genomic_DNA"/>
</dbReference>
<evidence type="ECO:0000313" key="3">
    <source>
        <dbReference type="Proteomes" id="UP000799118"/>
    </source>
</evidence>
<protein>
    <submittedName>
        <fullName evidence="2">Uncharacterized protein</fullName>
    </submittedName>
</protein>
<dbReference type="AlphaFoldDB" id="A0A6A4IIY1"/>
<reference evidence="2" key="1">
    <citation type="journal article" date="2019" name="Environ. Microbiol.">
        <title>Fungal ecological strategies reflected in gene transcription - a case study of two litter decomposers.</title>
        <authorList>
            <person name="Barbi F."/>
            <person name="Kohler A."/>
            <person name="Barry K."/>
            <person name="Baskaran P."/>
            <person name="Daum C."/>
            <person name="Fauchery L."/>
            <person name="Ihrmark K."/>
            <person name="Kuo A."/>
            <person name="LaButti K."/>
            <person name="Lipzen A."/>
            <person name="Morin E."/>
            <person name="Grigoriev I.V."/>
            <person name="Henrissat B."/>
            <person name="Lindahl B."/>
            <person name="Martin F."/>
        </authorList>
    </citation>
    <scope>NUCLEOTIDE SEQUENCE</scope>
    <source>
        <strain evidence="2">JB14</strain>
    </source>
</reference>
<dbReference type="Proteomes" id="UP000799118">
    <property type="component" value="Unassembled WGS sequence"/>
</dbReference>
<sequence length="198" mass="22080">MDRLDFCDNPNLPIPIIGNILYLTQNRRLFRIALLIPMILGIAGINETSSNPDSSTGTTLRKASTIVFLVLTIIQVLQTVVLIKAEREGVFTYIPPHSHLILGSRWRHIEKHSSSFGATHASILYGIISLLLLIREIFTVATLSNISEANNEHLWYPLVALPEFLCVIIFAIPGVIPSREAQEEKGIPMYQRGTVPAR</sequence>
<feature type="transmembrane region" description="Helical" evidence="1">
    <location>
        <begin position="29"/>
        <end position="45"/>
    </location>
</feature>
<keyword evidence="3" id="KW-1185">Reference proteome</keyword>
<keyword evidence="1" id="KW-0812">Transmembrane</keyword>
<accession>A0A6A4IIY1</accession>
<keyword evidence="1" id="KW-1133">Transmembrane helix</keyword>
<feature type="transmembrane region" description="Helical" evidence="1">
    <location>
        <begin position="65"/>
        <end position="83"/>
    </location>
</feature>
<organism evidence="2 3">
    <name type="scientific">Gymnopus androsaceus JB14</name>
    <dbReference type="NCBI Taxonomy" id="1447944"/>
    <lineage>
        <taxon>Eukaryota</taxon>
        <taxon>Fungi</taxon>
        <taxon>Dikarya</taxon>
        <taxon>Basidiomycota</taxon>
        <taxon>Agaricomycotina</taxon>
        <taxon>Agaricomycetes</taxon>
        <taxon>Agaricomycetidae</taxon>
        <taxon>Agaricales</taxon>
        <taxon>Marasmiineae</taxon>
        <taxon>Omphalotaceae</taxon>
        <taxon>Gymnopus</taxon>
    </lineage>
</organism>